<dbReference type="Gene3D" id="3.40.50.1010">
    <property type="entry name" value="5'-nuclease"/>
    <property type="match status" value="1"/>
</dbReference>
<comment type="caution">
    <text evidence="2">The sequence shown here is derived from an EMBL/GenBank/DDBJ whole genome shotgun (WGS) entry which is preliminary data.</text>
</comment>
<dbReference type="RefSeq" id="WP_111815336.1">
    <property type="nucleotide sequence ID" value="NZ_CBCRZQ010000003.1"/>
</dbReference>
<protein>
    <submittedName>
        <fullName evidence="2">PIN domain-containing protein</fullName>
    </submittedName>
</protein>
<proteinExistence type="predicted"/>
<sequence length="140" mass="16073">MDSVLLDSDVLLDFLFDRKPFSSEAFQVLSLCENQKLKAYITPVIISNLYYILRKQATHKMVIEKLKQLLTIIDVLSMDKQTVLSAIHSEFKDFEDALQNFAAQSSEEIKIILTRNGKDFKKSKLAILTPEMFLNTLPKT</sequence>
<dbReference type="InterPro" id="IPR029060">
    <property type="entry name" value="PIN-like_dom_sf"/>
</dbReference>
<gene>
    <name evidence="2" type="ORF">ESV24_03805</name>
</gene>
<dbReference type="OrthoDB" id="1148871at2"/>
<dbReference type="InterPro" id="IPR002716">
    <property type="entry name" value="PIN_dom"/>
</dbReference>
<dbReference type="SUPFAM" id="SSF88723">
    <property type="entry name" value="PIN domain-like"/>
    <property type="match status" value="1"/>
</dbReference>
<accession>A0A5C6YRZ8</accession>
<dbReference type="EMBL" id="VORU01000002">
    <property type="protein sequence ID" value="TXD70299.1"/>
    <property type="molecule type" value="Genomic_DNA"/>
</dbReference>
<reference evidence="2 3" key="1">
    <citation type="submission" date="2019-08" db="EMBL/GenBank/DDBJ databases">
        <title>Genome of Aequorivita lipolytica Y10-2 (type strain).</title>
        <authorList>
            <person name="Bowman J.P."/>
        </authorList>
    </citation>
    <scope>NUCLEOTIDE SEQUENCE [LARGE SCALE GENOMIC DNA]</scope>
    <source>
        <strain evidence="2 3">Y10-2</strain>
    </source>
</reference>
<dbReference type="Pfam" id="PF13470">
    <property type="entry name" value="PIN_3"/>
    <property type="match status" value="1"/>
</dbReference>
<dbReference type="Proteomes" id="UP000321945">
    <property type="component" value="Unassembled WGS sequence"/>
</dbReference>
<evidence type="ECO:0000313" key="2">
    <source>
        <dbReference type="EMBL" id="TXD70299.1"/>
    </source>
</evidence>
<evidence type="ECO:0000313" key="3">
    <source>
        <dbReference type="Proteomes" id="UP000321945"/>
    </source>
</evidence>
<feature type="domain" description="PIN" evidence="1">
    <location>
        <begin position="4"/>
        <end position="116"/>
    </location>
</feature>
<organism evidence="2 3">
    <name type="scientific">Aequorivita lipolytica</name>
    <dbReference type="NCBI Taxonomy" id="153267"/>
    <lineage>
        <taxon>Bacteria</taxon>
        <taxon>Pseudomonadati</taxon>
        <taxon>Bacteroidota</taxon>
        <taxon>Flavobacteriia</taxon>
        <taxon>Flavobacteriales</taxon>
        <taxon>Flavobacteriaceae</taxon>
        <taxon>Aequorivita</taxon>
    </lineage>
</organism>
<dbReference type="AlphaFoldDB" id="A0A5C6YRZ8"/>
<name>A0A5C6YRZ8_9FLAO</name>
<evidence type="ECO:0000259" key="1">
    <source>
        <dbReference type="Pfam" id="PF13470"/>
    </source>
</evidence>
<keyword evidence="3" id="KW-1185">Reference proteome</keyword>